<proteinExistence type="predicted"/>
<dbReference type="Gene3D" id="3.40.50.300">
    <property type="entry name" value="P-loop containing nucleotide triphosphate hydrolases"/>
    <property type="match status" value="1"/>
</dbReference>
<accession>A0A0D8IZJ8</accession>
<dbReference type="InterPro" id="IPR027417">
    <property type="entry name" value="P-loop_NTPase"/>
</dbReference>
<evidence type="ECO:0000313" key="2">
    <source>
        <dbReference type="Proteomes" id="UP000032483"/>
    </source>
</evidence>
<protein>
    <submittedName>
        <fullName evidence="1">Uncharacterized protein</fullName>
    </submittedName>
</protein>
<dbReference type="Pfam" id="PF12846">
    <property type="entry name" value="AAA_10"/>
    <property type="match status" value="1"/>
</dbReference>
<evidence type="ECO:0000313" key="1">
    <source>
        <dbReference type="EMBL" id="KJF38958.1"/>
    </source>
</evidence>
<comment type="caution">
    <text evidence="1">The sequence shown here is derived from an EMBL/GenBank/DDBJ whole genome shotgun (WGS) entry which is preliminary data.</text>
</comment>
<dbReference type="InterPro" id="IPR051162">
    <property type="entry name" value="T4SS_component"/>
</dbReference>
<dbReference type="PANTHER" id="PTHR30121">
    <property type="entry name" value="UNCHARACTERIZED PROTEIN YJGR-RELATED"/>
    <property type="match status" value="1"/>
</dbReference>
<dbReference type="AlphaFoldDB" id="A0A0D8IZJ8"/>
<sequence>MSEYDNCRRTRGSRRLPRSVQQSIPIDCIYQDGVWRSGDVYNKAWSVSDVNYAMLSDQSKKEIQTLYGTVYAGLPADCWAQFCVTSQRMDEAAFRRDVLMQVREDNGDIYRAEYNALLENRVRDLGNTRQQKFLIVSTNKPNIQQARERLRHVQGHLVSALSALGCTVREVDNNERLRVLHGFFRAGEEQQFRFDWGKSRRLGHDFKDAICPDSMVFRTDHIEIDRRYAKVLSLMQYPQRLDDSLIPALLRQAPRMALSIHVLPIEPEDAAREIDNARMRVDADKVRFNRKSVDNLDFTSSVPYRTRAQDAVVAEWQDGVSNRDQQMFLTLLTVVCFADSLEELTREVDAIKTQAVNLNCRFIDLKYQQENAFNTTMPYGLRRIENMRTMLTEDVAALVPFHTQEVLDPGGIYYGVNAMSGNLIIGSRALLVNGNGMVIATSGGGKSMFAKAEILARFLRFPLARFYLVDPEREYCAETRALGGVVVDISVDSRTYFNPLDFVYDPVSKIPPHTAKAEFVLSLCEQVMGKEHLLPGDKSLIDRSLKRIYQPFVKRRYQGVCPTLTDLWRDLNAQDNERAKEIALALEIFANGSLNMFAQPTNVDMSNRLICFNIQSLGDQLKSVAMLSMLEFINTQVMQNDRSDPDAATWVYFDEIYLLLRNELSAHFLYVSWKRFRKYNAYATGITQSVQDCLSNDTAYAMLANSEFVVLLRQTKDIDSVAELYGLSEPQKNYLLLARPGQGILKLGNSLIPFENEYPKNKTYQLLTTKPGEMEQ</sequence>
<dbReference type="Proteomes" id="UP000032483">
    <property type="component" value="Unassembled WGS sequence"/>
</dbReference>
<dbReference type="PANTHER" id="PTHR30121:SF6">
    <property type="entry name" value="SLR6007 PROTEIN"/>
    <property type="match status" value="1"/>
</dbReference>
<dbReference type="NCBIfam" id="NF045971">
    <property type="entry name" value="conju_CD1110"/>
    <property type="match status" value="1"/>
</dbReference>
<organism evidence="1 2">
    <name type="scientific">Ruthenibacterium lactatiformans</name>
    <dbReference type="NCBI Taxonomy" id="1550024"/>
    <lineage>
        <taxon>Bacteria</taxon>
        <taxon>Bacillati</taxon>
        <taxon>Bacillota</taxon>
        <taxon>Clostridia</taxon>
        <taxon>Eubacteriales</taxon>
        <taxon>Oscillospiraceae</taxon>
        <taxon>Ruthenibacterium</taxon>
    </lineage>
</organism>
<gene>
    <name evidence="1" type="ORF">TQ39_15150</name>
</gene>
<dbReference type="Gene3D" id="1.10.8.730">
    <property type="match status" value="1"/>
</dbReference>
<reference evidence="1" key="1">
    <citation type="submission" date="2015-02" db="EMBL/GenBank/DDBJ databases">
        <title>A novel member of the family Ruminococcaceae isolated from human feces.</title>
        <authorList>
            <person name="Shkoporov A.N."/>
            <person name="Chaplin A.V."/>
            <person name="Motuzova O.V."/>
            <person name="Kafarskaia L.I."/>
            <person name="Khokhlova E.V."/>
            <person name="Efimov B.A."/>
        </authorList>
    </citation>
    <scope>NUCLEOTIDE SEQUENCE [LARGE SCALE GENOMIC DNA]</scope>
    <source>
        <strain evidence="1">585-1</strain>
    </source>
</reference>
<dbReference type="EMBL" id="JXXK01000027">
    <property type="protein sequence ID" value="KJF38958.1"/>
    <property type="molecule type" value="Genomic_DNA"/>
</dbReference>
<keyword evidence="2" id="KW-1185">Reference proteome</keyword>
<name>A0A0D8IZJ8_9FIRM</name>
<dbReference type="SUPFAM" id="SSF52540">
    <property type="entry name" value="P-loop containing nucleoside triphosphate hydrolases"/>
    <property type="match status" value="1"/>
</dbReference>